<accession>A0A8I0H5F4</accession>
<evidence type="ECO:0000256" key="1">
    <source>
        <dbReference type="ARBA" id="ARBA00022679"/>
    </source>
</evidence>
<protein>
    <recommendedName>
        <fullName evidence="7">Thiamine diphosphokinase</fullName>
    </recommendedName>
</protein>
<dbReference type="Gene3D" id="3.40.50.10240">
    <property type="entry name" value="Thiamin pyrophosphokinase, catalytic domain"/>
    <property type="match status" value="1"/>
</dbReference>
<feature type="non-terminal residue" evidence="5">
    <location>
        <position position="87"/>
    </location>
</feature>
<evidence type="ECO:0000256" key="2">
    <source>
        <dbReference type="ARBA" id="ARBA00022741"/>
    </source>
</evidence>
<dbReference type="EMBL" id="JAABFR010002283">
    <property type="protein sequence ID" value="MBD4339546.1"/>
    <property type="molecule type" value="Genomic_DNA"/>
</dbReference>
<keyword evidence="1" id="KW-0808">Transferase</keyword>
<dbReference type="GO" id="GO:0005524">
    <property type="term" value="F:ATP binding"/>
    <property type="evidence" value="ECO:0007669"/>
    <property type="project" value="UniProtKB-KW"/>
</dbReference>
<evidence type="ECO:0000313" key="5">
    <source>
        <dbReference type="EMBL" id="MBD4339546.1"/>
    </source>
</evidence>
<dbReference type="GO" id="GO:0009229">
    <property type="term" value="P:thiamine diphosphate biosynthetic process"/>
    <property type="evidence" value="ECO:0007669"/>
    <property type="project" value="InterPro"/>
</dbReference>
<dbReference type="AlphaFoldDB" id="A0A8I0H5F4"/>
<name>A0A8I0H5F4_XANCI</name>
<gene>
    <name evidence="5" type="ORF">GUH15_26575</name>
</gene>
<dbReference type="GO" id="GO:0016301">
    <property type="term" value="F:kinase activity"/>
    <property type="evidence" value="ECO:0007669"/>
    <property type="project" value="UniProtKB-KW"/>
</dbReference>
<sequence length="87" mass="9502">EIVIYGTDGGRCDHVFANYSLLAFAKGLGLKAIAKTADGYFFYADEKDGRVELNEPVGTTVSVLPFDGDVTLDDSTGLFYPYRNIII</sequence>
<keyword evidence="3" id="KW-0418">Kinase</keyword>
<comment type="caution">
    <text evidence="5">The sequence shown here is derived from an EMBL/GenBank/DDBJ whole genome shotgun (WGS) entry which is preliminary data.</text>
</comment>
<organism evidence="5 6">
    <name type="scientific">Xanthomonas citri pv. citri</name>
    <dbReference type="NCBI Taxonomy" id="611301"/>
    <lineage>
        <taxon>Bacteria</taxon>
        <taxon>Pseudomonadati</taxon>
        <taxon>Pseudomonadota</taxon>
        <taxon>Gammaproteobacteria</taxon>
        <taxon>Lysobacterales</taxon>
        <taxon>Lysobacteraceae</taxon>
        <taxon>Xanthomonas</taxon>
    </lineage>
</organism>
<keyword evidence="2" id="KW-0547">Nucleotide-binding</keyword>
<evidence type="ECO:0008006" key="7">
    <source>
        <dbReference type="Google" id="ProtNLM"/>
    </source>
</evidence>
<keyword evidence="4" id="KW-0067">ATP-binding</keyword>
<evidence type="ECO:0000256" key="4">
    <source>
        <dbReference type="ARBA" id="ARBA00022840"/>
    </source>
</evidence>
<reference evidence="5" key="1">
    <citation type="submission" date="2020-01" db="EMBL/GenBank/DDBJ databases">
        <authorList>
            <person name="Richard D."/>
        </authorList>
    </citation>
    <scope>NUCLEOTIDE SEQUENCE</scope>
    <source>
        <strain evidence="5">JP541</strain>
    </source>
</reference>
<dbReference type="GO" id="GO:0004788">
    <property type="term" value="F:thiamine diphosphokinase activity"/>
    <property type="evidence" value="ECO:0007669"/>
    <property type="project" value="InterPro"/>
</dbReference>
<feature type="non-terminal residue" evidence="5">
    <location>
        <position position="1"/>
    </location>
</feature>
<evidence type="ECO:0000256" key="3">
    <source>
        <dbReference type="ARBA" id="ARBA00022777"/>
    </source>
</evidence>
<evidence type="ECO:0000313" key="6">
    <source>
        <dbReference type="Proteomes" id="UP000653002"/>
    </source>
</evidence>
<dbReference type="InterPro" id="IPR036759">
    <property type="entry name" value="TPK_catalytic_sf"/>
</dbReference>
<dbReference type="Proteomes" id="UP000653002">
    <property type="component" value="Unassembled WGS sequence"/>
</dbReference>
<proteinExistence type="predicted"/>